<name>A0A1A8FZ88_9TELE</name>
<reference evidence="1" key="1">
    <citation type="submission" date="2016-05" db="EMBL/GenBank/DDBJ databases">
        <authorList>
            <person name="Lavstsen T."/>
            <person name="Jespersen J.S."/>
        </authorList>
    </citation>
    <scope>NUCLEOTIDE SEQUENCE</scope>
    <source>
        <tissue evidence="1">Brain</tissue>
    </source>
</reference>
<proteinExistence type="predicted"/>
<reference evidence="1" key="2">
    <citation type="submission" date="2016-06" db="EMBL/GenBank/DDBJ databases">
        <title>The genome of a short-lived fish provides insights into sex chromosome evolution and the genetic control of aging.</title>
        <authorList>
            <person name="Reichwald K."/>
            <person name="Felder M."/>
            <person name="Petzold A."/>
            <person name="Koch P."/>
            <person name="Groth M."/>
            <person name="Platzer M."/>
        </authorList>
    </citation>
    <scope>NUCLEOTIDE SEQUENCE</scope>
    <source>
        <tissue evidence="1">Brain</tissue>
    </source>
</reference>
<accession>A0A1A8FZ88</accession>
<sequence>EKPECVHLFLQIFQCPKPHQWMEQENCRSMGSSLASAFSGFQASEVHHEMKRAGHTSGRVWVGGHKSEDDTWSWDGVSYFNGVGDFCSEEPHENNCLEITADDDS</sequence>
<feature type="non-terminal residue" evidence="1">
    <location>
        <position position="105"/>
    </location>
</feature>
<dbReference type="Gene3D" id="3.10.100.10">
    <property type="entry name" value="Mannose-Binding Protein A, subunit A"/>
    <property type="match status" value="1"/>
</dbReference>
<organism evidence="1">
    <name type="scientific">Nothobranchius korthausae</name>
    <dbReference type="NCBI Taxonomy" id="1143690"/>
    <lineage>
        <taxon>Eukaryota</taxon>
        <taxon>Metazoa</taxon>
        <taxon>Chordata</taxon>
        <taxon>Craniata</taxon>
        <taxon>Vertebrata</taxon>
        <taxon>Euteleostomi</taxon>
        <taxon>Actinopterygii</taxon>
        <taxon>Neopterygii</taxon>
        <taxon>Teleostei</taxon>
        <taxon>Neoteleostei</taxon>
        <taxon>Acanthomorphata</taxon>
        <taxon>Ovalentaria</taxon>
        <taxon>Atherinomorphae</taxon>
        <taxon>Cyprinodontiformes</taxon>
        <taxon>Nothobranchiidae</taxon>
        <taxon>Nothobranchius</taxon>
    </lineage>
</organism>
<protein>
    <recommendedName>
        <fullName evidence="2">C-type lectin domain-containing protein</fullName>
    </recommendedName>
</protein>
<feature type="non-terminal residue" evidence="1">
    <location>
        <position position="1"/>
    </location>
</feature>
<dbReference type="AlphaFoldDB" id="A0A1A8FZ88"/>
<dbReference type="InterPro" id="IPR016186">
    <property type="entry name" value="C-type_lectin-like/link_sf"/>
</dbReference>
<evidence type="ECO:0008006" key="2">
    <source>
        <dbReference type="Google" id="ProtNLM"/>
    </source>
</evidence>
<dbReference type="InterPro" id="IPR016187">
    <property type="entry name" value="CTDL_fold"/>
</dbReference>
<dbReference type="EMBL" id="HAEB01018198">
    <property type="protein sequence ID" value="SBQ64725.1"/>
    <property type="molecule type" value="Transcribed_RNA"/>
</dbReference>
<evidence type="ECO:0000313" key="1">
    <source>
        <dbReference type="EMBL" id="SBQ64725.1"/>
    </source>
</evidence>
<dbReference type="CDD" id="cd00037">
    <property type="entry name" value="CLECT"/>
    <property type="match status" value="1"/>
</dbReference>
<gene>
    <name evidence="1" type="primary">Nfu_g_1_019177</name>
</gene>
<dbReference type="SUPFAM" id="SSF56436">
    <property type="entry name" value="C-type lectin-like"/>
    <property type="match status" value="1"/>
</dbReference>